<evidence type="ECO:0000313" key="2">
    <source>
        <dbReference type="Proteomes" id="UP000427906"/>
    </source>
</evidence>
<dbReference type="AlphaFoldDB" id="A0A5K7YNQ1"/>
<dbReference type="RefSeq" id="WP_155318006.1">
    <property type="nucleotide sequence ID" value="NZ_AP021874.1"/>
</dbReference>
<dbReference type="Proteomes" id="UP000427906">
    <property type="component" value="Chromosome"/>
</dbReference>
<gene>
    <name evidence="1" type="ORF">DSCA_39530</name>
</gene>
<proteinExistence type="predicted"/>
<reference evidence="1 2" key="1">
    <citation type="submission" date="2019-11" db="EMBL/GenBank/DDBJ databases">
        <title>Comparative genomics of hydrocarbon-degrading Desulfosarcina strains.</title>
        <authorList>
            <person name="Watanabe M."/>
            <person name="Kojima H."/>
            <person name="Fukui M."/>
        </authorList>
    </citation>
    <scope>NUCLEOTIDE SEQUENCE [LARGE SCALE GENOMIC DNA]</scope>
    <source>
        <strain evidence="1 2">PL12</strain>
    </source>
</reference>
<evidence type="ECO:0000313" key="1">
    <source>
        <dbReference type="EMBL" id="BBO70023.1"/>
    </source>
</evidence>
<dbReference type="OrthoDB" id="5919030at2"/>
<protein>
    <submittedName>
        <fullName evidence="1">Uncharacterized protein</fullName>
    </submittedName>
</protein>
<sequence>MEAAEDKHIRVEIGEKTLLRLLAGGQVCAADLNCLDCDSKKRLCRLCLQSCADTIAGGLGGMLVQRATCKGVDVVVWAK</sequence>
<dbReference type="KEGG" id="dalk:DSCA_39530"/>
<accession>A0A5K7YNQ1</accession>
<dbReference type="EMBL" id="AP021874">
    <property type="protein sequence ID" value="BBO70023.1"/>
    <property type="molecule type" value="Genomic_DNA"/>
</dbReference>
<keyword evidence="2" id="KW-1185">Reference proteome</keyword>
<name>A0A5K7YNQ1_9BACT</name>
<organism evidence="1 2">
    <name type="scientific">Desulfosarcina alkanivorans</name>
    <dbReference type="NCBI Taxonomy" id="571177"/>
    <lineage>
        <taxon>Bacteria</taxon>
        <taxon>Pseudomonadati</taxon>
        <taxon>Thermodesulfobacteriota</taxon>
        <taxon>Desulfobacteria</taxon>
        <taxon>Desulfobacterales</taxon>
        <taxon>Desulfosarcinaceae</taxon>
        <taxon>Desulfosarcina</taxon>
    </lineage>
</organism>